<keyword evidence="3" id="KW-1185">Reference proteome</keyword>
<evidence type="ECO:0000259" key="1">
    <source>
        <dbReference type="SMART" id="SM00871"/>
    </source>
</evidence>
<sequence length="153" mass="17077">MPFKVETLPEQLISGFQTTLPTPASFNDISEMSVVKADYISKLKDIQDQVTEDAMDDDFYAVNFNQDEKQHYLVGVRVMAAPTESFTIPAGKYAKFEFKSLDRNEIDQMIGAAYGELAQSIDYAVAGNYNLEVVTNLISGKGKFKIYLPIVAK</sequence>
<dbReference type="EMBL" id="PUFO01000080">
    <property type="protein sequence ID" value="TDG73959.1"/>
    <property type="molecule type" value="Genomic_DNA"/>
</dbReference>
<proteinExistence type="predicted"/>
<name>A0A4R5NHE8_9LACO</name>
<dbReference type="OrthoDB" id="2190216at2"/>
<comment type="caution">
    <text evidence="2">The sequence shown here is derived from an EMBL/GenBank/DDBJ whole genome shotgun (WGS) entry which is preliminary data.</text>
</comment>
<dbReference type="Pfam" id="PF14526">
    <property type="entry name" value="Cass2"/>
    <property type="match status" value="1"/>
</dbReference>
<dbReference type="Proteomes" id="UP000294854">
    <property type="component" value="Unassembled WGS sequence"/>
</dbReference>
<protein>
    <recommendedName>
        <fullName evidence="1">AraC effector-binding domain-containing protein</fullName>
    </recommendedName>
</protein>
<dbReference type="Gene3D" id="3.20.80.10">
    <property type="entry name" value="Regulatory factor, effector binding domain"/>
    <property type="match status" value="1"/>
</dbReference>
<dbReference type="RefSeq" id="WP_056973806.1">
    <property type="nucleotide sequence ID" value="NZ_CP042371.1"/>
</dbReference>
<dbReference type="InterPro" id="IPR010499">
    <property type="entry name" value="AraC_E-bd"/>
</dbReference>
<evidence type="ECO:0000313" key="3">
    <source>
        <dbReference type="Proteomes" id="UP000294854"/>
    </source>
</evidence>
<accession>A0A4R5NHE8</accession>
<gene>
    <name evidence="2" type="ORF">C5L31_002110</name>
</gene>
<dbReference type="SMART" id="SM00871">
    <property type="entry name" value="AraC_E_bind"/>
    <property type="match status" value="1"/>
</dbReference>
<dbReference type="InterPro" id="IPR029441">
    <property type="entry name" value="Cass2"/>
</dbReference>
<dbReference type="InterPro" id="IPR011256">
    <property type="entry name" value="Reg_factor_effector_dom_sf"/>
</dbReference>
<dbReference type="SUPFAM" id="SSF55136">
    <property type="entry name" value="Probable bacterial effector-binding domain"/>
    <property type="match status" value="1"/>
</dbReference>
<feature type="domain" description="AraC effector-binding" evidence="1">
    <location>
        <begin position="1"/>
        <end position="151"/>
    </location>
</feature>
<organism evidence="2 3">
    <name type="scientific">Secundilactobacillus malefermentans</name>
    <dbReference type="NCBI Taxonomy" id="176292"/>
    <lineage>
        <taxon>Bacteria</taxon>
        <taxon>Bacillati</taxon>
        <taxon>Bacillota</taxon>
        <taxon>Bacilli</taxon>
        <taxon>Lactobacillales</taxon>
        <taxon>Lactobacillaceae</taxon>
        <taxon>Secundilactobacillus</taxon>
    </lineage>
</organism>
<reference evidence="2 3" key="1">
    <citation type="journal article" date="2019" name="Appl. Microbiol. Biotechnol.">
        <title>Uncovering carbohydrate metabolism through a genotype-phenotype association study of 56 lactic acid bacteria genomes.</title>
        <authorList>
            <person name="Buron-Moles G."/>
            <person name="Chailyan A."/>
            <person name="Dolejs I."/>
            <person name="Forster J."/>
            <person name="Miks M.H."/>
        </authorList>
    </citation>
    <scope>NUCLEOTIDE SEQUENCE [LARGE SCALE GENOMIC DNA]</scope>
    <source>
        <strain evidence="2 3">ATCC 49373</strain>
    </source>
</reference>
<dbReference type="AlphaFoldDB" id="A0A4R5NHE8"/>
<evidence type="ECO:0000313" key="2">
    <source>
        <dbReference type="EMBL" id="TDG73959.1"/>
    </source>
</evidence>